<dbReference type="PANTHER" id="PTHR24148:SF64">
    <property type="entry name" value="HETEROKARYON INCOMPATIBILITY DOMAIN-CONTAINING PROTEIN"/>
    <property type="match status" value="1"/>
</dbReference>
<evidence type="ECO:0000259" key="1">
    <source>
        <dbReference type="Pfam" id="PF06985"/>
    </source>
</evidence>
<name>A0AAJ0LXC9_9PEZI</name>
<dbReference type="AlphaFoldDB" id="A0AAJ0LXC9"/>
<protein>
    <recommendedName>
        <fullName evidence="1">Heterokaryon incompatibility domain-containing protein</fullName>
    </recommendedName>
</protein>
<accession>A0AAJ0LXC9</accession>
<comment type="caution">
    <text evidence="2">The sequence shown here is derived from an EMBL/GenBank/DDBJ whole genome shotgun (WGS) entry which is preliminary data.</text>
</comment>
<dbReference type="Pfam" id="PF06985">
    <property type="entry name" value="HET"/>
    <property type="match status" value="1"/>
</dbReference>
<evidence type="ECO:0000313" key="2">
    <source>
        <dbReference type="EMBL" id="KAK3058902.1"/>
    </source>
</evidence>
<dbReference type="InterPro" id="IPR052895">
    <property type="entry name" value="HetReg/Transcr_Mod"/>
</dbReference>
<dbReference type="Proteomes" id="UP001271007">
    <property type="component" value="Unassembled WGS sequence"/>
</dbReference>
<organism evidence="2 3">
    <name type="scientific">Extremus antarcticus</name>
    <dbReference type="NCBI Taxonomy" id="702011"/>
    <lineage>
        <taxon>Eukaryota</taxon>
        <taxon>Fungi</taxon>
        <taxon>Dikarya</taxon>
        <taxon>Ascomycota</taxon>
        <taxon>Pezizomycotina</taxon>
        <taxon>Dothideomycetes</taxon>
        <taxon>Dothideomycetidae</taxon>
        <taxon>Mycosphaerellales</taxon>
        <taxon>Extremaceae</taxon>
        <taxon>Extremus</taxon>
    </lineage>
</organism>
<dbReference type="EMBL" id="JAWDJX010000001">
    <property type="protein sequence ID" value="KAK3058902.1"/>
    <property type="molecule type" value="Genomic_DNA"/>
</dbReference>
<gene>
    <name evidence="2" type="ORF">LTR09_000467</name>
</gene>
<evidence type="ECO:0000313" key="3">
    <source>
        <dbReference type="Proteomes" id="UP001271007"/>
    </source>
</evidence>
<dbReference type="InterPro" id="IPR010730">
    <property type="entry name" value="HET"/>
</dbReference>
<dbReference type="PANTHER" id="PTHR24148">
    <property type="entry name" value="ANKYRIN REPEAT DOMAIN-CONTAINING PROTEIN 39 HOMOLOG-RELATED"/>
    <property type="match status" value="1"/>
</dbReference>
<reference evidence="2" key="1">
    <citation type="submission" date="2023-04" db="EMBL/GenBank/DDBJ databases">
        <title>Black Yeasts Isolated from many extreme environments.</title>
        <authorList>
            <person name="Coleine C."/>
            <person name="Stajich J.E."/>
            <person name="Selbmann L."/>
        </authorList>
    </citation>
    <scope>NUCLEOTIDE SEQUENCE</scope>
    <source>
        <strain evidence="2">CCFEE 5312</strain>
    </source>
</reference>
<proteinExistence type="predicted"/>
<feature type="domain" description="Heterokaryon incompatibility" evidence="1">
    <location>
        <begin position="66"/>
        <end position="240"/>
    </location>
</feature>
<keyword evidence="3" id="KW-1185">Reference proteome</keyword>
<sequence>MVLDFAPYFYESIPNGWTRLLTLDPGASEDARSGQLAAVPIDPSCITGDTMPPASTKPQCLTEILYQAVSYCWGTQSPTEFCIICDGARLPIPENLRNALHRFRFETGTRLLWCDAICIDQTNMSEKAQQVHRMDTVFSEAEQVLAWVGDEMDVMTDLTVGLDAVRRLADCSRTETTEFQVPHYAVVIWIMVFSTRKTSKELVAGALGLQEILSLFDDLALQTQLGILCFLPWFRRAWIM</sequence>